<dbReference type="AlphaFoldDB" id="A0A3M3W5C4"/>
<protein>
    <recommendedName>
        <fullName evidence="8">Methylated-DNA--protein-cysteine methyltransferase</fullName>
        <ecNumber evidence="8">2.1.1.63</ecNumber>
    </recommendedName>
    <alternativeName>
        <fullName evidence="8">6-O-methylguanine-DNA methyltransferase</fullName>
        <shortName evidence="8">MGMT</shortName>
    </alternativeName>
    <alternativeName>
        <fullName evidence="8">O-6-methylguanine-DNA-alkyltransferase</fullName>
    </alternativeName>
</protein>
<evidence type="ECO:0000256" key="8">
    <source>
        <dbReference type="HAMAP-Rule" id="MF_00772"/>
    </source>
</evidence>
<dbReference type="InterPro" id="IPR014048">
    <property type="entry name" value="MethylDNA_cys_MeTrfase_DNA-bd"/>
</dbReference>
<dbReference type="InterPro" id="IPR036217">
    <property type="entry name" value="MethylDNA_cys_MeTrfase_DNAb"/>
</dbReference>
<dbReference type="PANTHER" id="PTHR10815:SF5">
    <property type="entry name" value="METHYLATED-DNA--PROTEIN-CYSTEINE METHYLTRANSFERASE"/>
    <property type="match status" value="1"/>
</dbReference>
<dbReference type="Pfam" id="PF01035">
    <property type="entry name" value="DNA_binding_1"/>
    <property type="match status" value="1"/>
</dbReference>
<keyword evidence="3 8" id="KW-0489">Methyltransferase</keyword>
<evidence type="ECO:0000256" key="3">
    <source>
        <dbReference type="ARBA" id="ARBA00022603"/>
    </source>
</evidence>
<dbReference type="Gene3D" id="3.30.160.70">
    <property type="entry name" value="Methylated DNA-protein cysteine methyltransferase domain"/>
    <property type="match status" value="1"/>
</dbReference>
<dbReference type="HAMAP" id="MF_00772">
    <property type="entry name" value="OGT"/>
    <property type="match status" value="1"/>
</dbReference>
<dbReference type="SUPFAM" id="SSF46767">
    <property type="entry name" value="Methylated DNA-protein cysteine methyltransferase, C-terminal domain"/>
    <property type="match status" value="1"/>
</dbReference>
<dbReference type="Proteomes" id="UP000276587">
    <property type="component" value="Unassembled WGS sequence"/>
</dbReference>
<reference evidence="11 12" key="1">
    <citation type="submission" date="2018-08" db="EMBL/GenBank/DDBJ databases">
        <title>Recombination of ecologically and evolutionarily significant loci maintains genetic cohesion in the Pseudomonas syringae species complex.</title>
        <authorList>
            <person name="Dillon M."/>
            <person name="Thakur S."/>
            <person name="Almeida R.N.D."/>
            <person name="Weir B.S."/>
            <person name="Guttman D.S."/>
        </authorList>
    </citation>
    <scope>NUCLEOTIDE SEQUENCE [LARGE SCALE GENOMIC DNA]</scope>
    <source>
        <strain evidence="11 12">ICMP 3555</strain>
    </source>
</reference>
<evidence type="ECO:0000256" key="5">
    <source>
        <dbReference type="ARBA" id="ARBA00022763"/>
    </source>
</evidence>
<dbReference type="GO" id="GO:0005737">
    <property type="term" value="C:cytoplasm"/>
    <property type="evidence" value="ECO:0007669"/>
    <property type="project" value="UniProtKB-SubCell"/>
</dbReference>
<dbReference type="SUPFAM" id="SSF53155">
    <property type="entry name" value="Methylated DNA-protein cysteine methyltransferase domain"/>
    <property type="match status" value="1"/>
</dbReference>
<organism evidence="11 12">
    <name type="scientific">Pseudomonas marginalis pv. marginalis</name>
    <dbReference type="NCBI Taxonomy" id="97473"/>
    <lineage>
        <taxon>Bacteria</taxon>
        <taxon>Pseudomonadati</taxon>
        <taxon>Pseudomonadota</taxon>
        <taxon>Gammaproteobacteria</taxon>
        <taxon>Pseudomonadales</taxon>
        <taxon>Pseudomonadaceae</taxon>
        <taxon>Pseudomonas</taxon>
    </lineage>
</organism>
<evidence type="ECO:0000259" key="10">
    <source>
        <dbReference type="Pfam" id="PF02870"/>
    </source>
</evidence>
<evidence type="ECO:0000259" key="9">
    <source>
        <dbReference type="Pfam" id="PF01035"/>
    </source>
</evidence>
<dbReference type="EC" id="2.1.1.63" evidence="8"/>
<dbReference type="Pfam" id="PF02870">
    <property type="entry name" value="Methyltransf_1N"/>
    <property type="match status" value="1"/>
</dbReference>
<keyword evidence="5 8" id="KW-0227">DNA damage</keyword>
<evidence type="ECO:0000256" key="7">
    <source>
        <dbReference type="ARBA" id="ARBA00049348"/>
    </source>
</evidence>
<feature type="domain" description="Methylated-DNA-[protein]-cysteine S-methyltransferase DNA binding" evidence="9">
    <location>
        <begin position="128"/>
        <end position="207"/>
    </location>
</feature>
<comment type="catalytic activity">
    <reaction evidence="7 8">
        <text>a 6-O-methyl-2'-deoxyguanosine in DNA + L-cysteinyl-[protein] = S-methyl-L-cysteinyl-[protein] + a 2'-deoxyguanosine in DNA</text>
        <dbReference type="Rhea" id="RHEA:24000"/>
        <dbReference type="Rhea" id="RHEA-COMP:10131"/>
        <dbReference type="Rhea" id="RHEA-COMP:10132"/>
        <dbReference type="Rhea" id="RHEA-COMP:11367"/>
        <dbReference type="Rhea" id="RHEA-COMP:11368"/>
        <dbReference type="ChEBI" id="CHEBI:29950"/>
        <dbReference type="ChEBI" id="CHEBI:82612"/>
        <dbReference type="ChEBI" id="CHEBI:85445"/>
        <dbReference type="ChEBI" id="CHEBI:85448"/>
        <dbReference type="EC" id="2.1.1.63"/>
    </reaction>
</comment>
<feature type="active site" description="Nucleophile; methyl group acceptor" evidence="8">
    <location>
        <position position="179"/>
    </location>
</feature>
<dbReference type="InterPro" id="IPR023546">
    <property type="entry name" value="MGMT"/>
</dbReference>
<keyword evidence="8" id="KW-0963">Cytoplasm</keyword>
<comment type="similarity">
    <text evidence="2 8">Belongs to the MGMT family.</text>
</comment>
<dbReference type="NCBIfam" id="TIGR00589">
    <property type="entry name" value="ogt"/>
    <property type="match status" value="1"/>
</dbReference>
<proteinExistence type="inferred from homology"/>
<evidence type="ECO:0000256" key="2">
    <source>
        <dbReference type="ARBA" id="ARBA00008711"/>
    </source>
</evidence>
<dbReference type="GO" id="GO:0003908">
    <property type="term" value="F:methylated-DNA-[protein]-cysteine S-methyltransferase activity"/>
    <property type="evidence" value="ECO:0007669"/>
    <property type="project" value="UniProtKB-UniRule"/>
</dbReference>
<dbReference type="Gene3D" id="1.10.10.10">
    <property type="entry name" value="Winged helix-like DNA-binding domain superfamily/Winged helix DNA-binding domain"/>
    <property type="match status" value="1"/>
</dbReference>
<gene>
    <name evidence="11" type="ORF">ALQ29_100371</name>
</gene>
<feature type="domain" description="Methylguanine DNA methyltransferase ribonuclease-like" evidence="10">
    <location>
        <begin position="54"/>
        <end position="124"/>
    </location>
</feature>
<dbReference type="GO" id="GO:0006307">
    <property type="term" value="P:DNA alkylation repair"/>
    <property type="evidence" value="ECO:0007669"/>
    <property type="project" value="UniProtKB-UniRule"/>
</dbReference>
<sequence>MSSWFPGSMGQATGFTGVFSPRRITSQETSFPQGTQDGYWRHTESRITPMPYEYTLMPSPVGQLTLVARNGRLGAILWENERANRVRLGELREANDSPVLLETERQLKEYFAGTRHQFELELDFSGTDFQKQVWQALLTIPFGETRSYSQIAQQIGKPKAVRAVGAANGRNPISIIAPCHRVIGASGGLTGFAGGLQAKQYLLALEGTGQAQLAF</sequence>
<keyword evidence="4 8" id="KW-0808">Transferase</keyword>
<evidence type="ECO:0000313" key="11">
    <source>
        <dbReference type="EMBL" id="RMP03924.1"/>
    </source>
</evidence>
<dbReference type="PANTHER" id="PTHR10815">
    <property type="entry name" value="METHYLATED-DNA--PROTEIN-CYSTEINE METHYLTRANSFERASE"/>
    <property type="match status" value="1"/>
</dbReference>
<dbReference type="InterPro" id="IPR008332">
    <property type="entry name" value="MethylG_MeTrfase_N"/>
</dbReference>
<dbReference type="InterPro" id="IPR036631">
    <property type="entry name" value="MGMT_N_sf"/>
</dbReference>
<comment type="function">
    <text evidence="8">Involved in the cellular defense against the biological effects of O6-methylguanine (O6-MeG) and O4-methylthymine (O4-MeT) in DNA. Repairs the methylated nucleobase in DNA by stoichiometrically transferring the methyl group to a cysteine residue in the enzyme. This is a suicide reaction: the enzyme is irreversibly inactivated.</text>
</comment>
<evidence type="ECO:0000256" key="1">
    <source>
        <dbReference type="ARBA" id="ARBA00001286"/>
    </source>
</evidence>
<evidence type="ECO:0000313" key="12">
    <source>
        <dbReference type="Proteomes" id="UP000276587"/>
    </source>
</evidence>
<comment type="subcellular location">
    <subcellularLocation>
        <location evidence="8">Cytoplasm</location>
    </subcellularLocation>
</comment>
<comment type="miscellaneous">
    <text evidence="8">This enzyme catalyzes only one turnover and therefore is not strictly catalytic. According to one definition, an enzyme is a biocatalyst that acts repeatedly and over many reaction cycles.</text>
</comment>
<comment type="catalytic activity">
    <reaction evidence="1 8">
        <text>a 4-O-methyl-thymidine in DNA + L-cysteinyl-[protein] = a thymidine in DNA + S-methyl-L-cysteinyl-[protein]</text>
        <dbReference type="Rhea" id="RHEA:53428"/>
        <dbReference type="Rhea" id="RHEA-COMP:10131"/>
        <dbReference type="Rhea" id="RHEA-COMP:10132"/>
        <dbReference type="Rhea" id="RHEA-COMP:13555"/>
        <dbReference type="Rhea" id="RHEA-COMP:13556"/>
        <dbReference type="ChEBI" id="CHEBI:29950"/>
        <dbReference type="ChEBI" id="CHEBI:82612"/>
        <dbReference type="ChEBI" id="CHEBI:137386"/>
        <dbReference type="ChEBI" id="CHEBI:137387"/>
        <dbReference type="EC" id="2.1.1.63"/>
    </reaction>
</comment>
<dbReference type="GO" id="GO:0032259">
    <property type="term" value="P:methylation"/>
    <property type="evidence" value="ECO:0007669"/>
    <property type="project" value="UniProtKB-KW"/>
</dbReference>
<name>A0A3M3W5C4_PSEMA</name>
<dbReference type="CDD" id="cd06445">
    <property type="entry name" value="ATase"/>
    <property type="match status" value="1"/>
</dbReference>
<dbReference type="InterPro" id="IPR036388">
    <property type="entry name" value="WH-like_DNA-bd_sf"/>
</dbReference>
<keyword evidence="6 8" id="KW-0234">DNA repair</keyword>
<keyword evidence="12" id="KW-1185">Reference proteome</keyword>
<accession>A0A3M3W5C4</accession>
<comment type="caution">
    <text evidence="11">The sequence shown here is derived from an EMBL/GenBank/DDBJ whole genome shotgun (WGS) entry which is preliminary data.</text>
</comment>
<dbReference type="FunFam" id="1.10.10.10:FF:000214">
    <property type="entry name" value="Methylated-DNA--protein-cysteine methyltransferase"/>
    <property type="match status" value="1"/>
</dbReference>
<evidence type="ECO:0000256" key="4">
    <source>
        <dbReference type="ARBA" id="ARBA00022679"/>
    </source>
</evidence>
<evidence type="ECO:0000256" key="6">
    <source>
        <dbReference type="ARBA" id="ARBA00023204"/>
    </source>
</evidence>
<dbReference type="EMBL" id="RBQF01000299">
    <property type="protein sequence ID" value="RMP03924.1"/>
    <property type="molecule type" value="Genomic_DNA"/>
</dbReference>